<protein>
    <submittedName>
        <fullName evidence="1">Uncharacterized protein</fullName>
    </submittedName>
</protein>
<dbReference type="Proteomes" id="UP000568380">
    <property type="component" value="Unassembled WGS sequence"/>
</dbReference>
<name>A0A7W8A1W4_9ACTN</name>
<evidence type="ECO:0000313" key="2">
    <source>
        <dbReference type="Proteomes" id="UP000568380"/>
    </source>
</evidence>
<organism evidence="1 2">
    <name type="scientific">Nonomuraea endophytica</name>
    <dbReference type="NCBI Taxonomy" id="714136"/>
    <lineage>
        <taxon>Bacteria</taxon>
        <taxon>Bacillati</taxon>
        <taxon>Actinomycetota</taxon>
        <taxon>Actinomycetes</taxon>
        <taxon>Streptosporangiales</taxon>
        <taxon>Streptosporangiaceae</taxon>
        <taxon>Nonomuraea</taxon>
    </lineage>
</organism>
<dbReference type="RefSeq" id="WP_184962266.1">
    <property type="nucleotide sequence ID" value="NZ_JACHIN010000004.1"/>
</dbReference>
<dbReference type="EMBL" id="JACHIN010000004">
    <property type="protein sequence ID" value="MBB5077954.1"/>
    <property type="molecule type" value="Genomic_DNA"/>
</dbReference>
<keyword evidence="2" id="KW-1185">Reference proteome</keyword>
<gene>
    <name evidence="1" type="ORF">HNR40_003429</name>
</gene>
<reference evidence="1 2" key="1">
    <citation type="submission" date="2020-08" db="EMBL/GenBank/DDBJ databases">
        <title>Genomic Encyclopedia of Type Strains, Phase IV (KMG-IV): sequencing the most valuable type-strain genomes for metagenomic binning, comparative biology and taxonomic classification.</title>
        <authorList>
            <person name="Goeker M."/>
        </authorList>
    </citation>
    <scope>NUCLEOTIDE SEQUENCE [LARGE SCALE GENOMIC DNA]</scope>
    <source>
        <strain evidence="1 2">DSM 45385</strain>
    </source>
</reference>
<evidence type="ECO:0000313" key="1">
    <source>
        <dbReference type="EMBL" id="MBB5077954.1"/>
    </source>
</evidence>
<sequence length="114" mass="12529">MAPTRRPSSRQAASFTCELASDVRSRRRAFVGDLAPEELAEIGPEAETEPELPESWTPNEYRALLVARGVQDCQRSMAAGFGGYLELAEAHGLLEKRPNTEPWGLLIDVEETAS</sequence>
<dbReference type="AlphaFoldDB" id="A0A7W8A1W4"/>
<accession>A0A7W8A1W4</accession>
<comment type="caution">
    <text evidence="1">The sequence shown here is derived from an EMBL/GenBank/DDBJ whole genome shotgun (WGS) entry which is preliminary data.</text>
</comment>
<proteinExistence type="predicted"/>